<evidence type="ECO:0000256" key="5">
    <source>
        <dbReference type="ARBA" id="ARBA00022989"/>
    </source>
</evidence>
<comment type="caution">
    <text evidence="10">The sequence shown here is derived from an EMBL/GenBank/DDBJ whole genome shotgun (WGS) entry which is preliminary data.</text>
</comment>
<dbReference type="InterPro" id="IPR024041">
    <property type="entry name" value="NH4_transpt_AmtB-like_dom"/>
</dbReference>
<keyword evidence="3" id="KW-0813">Transport</keyword>
<keyword evidence="4 8" id="KW-0812">Transmembrane</keyword>
<feature type="transmembrane region" description="Helical" evidence="8">
    <location>
        <begin position="307"/>
        <end position="326"/>
    </location>
</feature>
<accession>A0AAU9J7L8</accession>
<keyword evidence="7" id="KW-0924">Ammonia transport</keyword>
<comment type="subcellular location">
    <subcellularLocation>
        <location evidence="1">Membrane</location>
        <topology evidence="1">Multi-pass membrane protein</topology>
    </subcellularLocation>
</comment>
<dbReference type="PANTHER" id="PTHR11730">
    <property type="entry name" value="AMMONIUM TRANSPORTER"/>
    <property type="match status" value="1"/>
</dbReference>
<evidence type="ECO:0000256" key="8">
    <source>
        <dbReference type="SAM" id="Phobius"/>
    </source>
</evidence>
<dbReference type="Gene3D" id="1.10.3430.10">
    <property type="entry name" value="Ammonium transporter AmtB like domains"/>
    <property type="match status" value="1"/>
</dbReference>
<dbReference type="PANTHER" id="PTHR11730:SF6">
    <property type="entry name" value="AMMONIUM TRANSPORTER"/>
    <property type="match status" value="1"/>
</dbReference>
<feature type="transmembrane region" description="Helical" evidence="8">
    <location>
        <begin position="139"/>
        <end position="161"/>
    </location>
</feature>
<dbReference type="SUPFAM" id="SSF111352">
    <property type="entry name" value="Ammonium transporter"/>
    <property type="match status" value="1"/>
</dbReference>
<keyword evidence="11" id="KW-1185">Reference proteome</keyword>
<dbReference type="GO" id="GO:0005886">
    <property type="term" value="C:plasma membrane"/>
    <property type="evidence" value="ECO:0007669"/>
    <property type="project" value="TreeGrafter"/>
</dbReference>
<feature type="transmembrane region" description="Helical" evidence="8">
    <location>
        <begin position="181"/>
        <end position="201"/>
    </location>
</feature>
<feature type="transmembrane region" description="Helical" evidence="8">
    <location>
        <begin position="338"/>
        <end position="356"/>
    </location>
</feature>
<evidence type="ECO:0000313" key="11">
    <source>
        <dbReference type="Proteomes" id="UP001162131"/>
    </source>
</evidence>
<reference evidence="10" key="1">
    <citation type="submission" date="2021-09" db="EMBL/GenBank/DDBJ databases">
        <authorList>
            <consortium name="AG Swart"/>
            <person name="Singh M."/>
            <person name="Singh A."/>
            <person name="Seah K."/>
            <person name="Emmerich C."/>
        </authorList>
    </citation>
    <scope>NUCLEOTIDE SEQUENCE</scope>
    <source>
        <strain evidence="10">ATCC30299</strain>
    </source>
</reference>
<evidence type="ECO:0000313" key="10">
    <source>
        <dbReference type="EMBL" id="CAG9319948.1"/>
    </source>
</evidence>
<keyword evidence="6 8" id="KW-0472">Membrane</keyword>
<feature type="transmembrane region" description="Helical" evidence="8">
    <location>
        <begin position="222"/>
        <end position="243"/>
    </location>
</feature>
<feature type="transmembrane region" description="Helical" evidence="8">
    <location>
        <begin position="114"/>
        <end position="132"/>
    </location>
</feature>
<name>A0AAU9J7L8_9CILI</name>
<dbReference type="EMBL" id="CAJZBQ010000024">
    <property type="protein sequence ID" value="CAG9319948.1"/>
    <property type="molecule type" value="Genomic_DNA"/>
</dbReference>
<dbReference type="InterPro" id="IPR029020">
    <property type="entry name" value="Ammonium/urea_transptr"/>
</dbReference>
<keyword evidence="5 8" id="KW-1133">Transmembrane helix</keyword>
<dbReference type="GO" id="GO:0008519">
    <property type="term" value="F:ammonium channel activity"/>
    <property type="evidence" value="ECO:0007669"/>
    <property type="project" value="InterPro"/>
</dbReference>
<evidence type="ECO:0000256" key="6">
    <source>
        <dbReference type="ARBA" id="ARBA00023136"/>
    </source>
</evidence>
<dbReference type="Pfam" id="PF00909">
    <property type="entry name" value="Ammonium_transp"/>
    <property type="match status" value="1"/>
</dbReference>
<evidence type="ECO:0000256" key="3">
    <source>
        <dbReference type="ARBA" id="ARBA00022448"/>
    </source>
</evidence>
<dbReference type="AlphaFoldDB" id="A0AAU9J7L8"/>
<evidence type="ECO:0000256" key="7">
    <source>
        <dbReference type="ARBA" id="ARBA00023177"/>
    </source>
</evidence>
<dbReference type="Proteomes" id="UP001162131">
    <property type="component" value="Unassembled WGS sequence"/>
</dbReference>
<evidence type="ECO:0000259" key="9">
    <source>
        <dbReference type="Pfam" id="PF00909"/>
    </source>
</evidence>
<feature type="transmembrane region" description="Helical" evidence="8">
    <location>
        <begin position="376"/>
        <end position="400"/>
    </location>
</feature>
<organism evidence="10 11">
    <name type="scientific">Blepharisma stoltei</name>
    <dbReference type="NCBI Taxonomy" id="1481888"/>
    <lineage>
        <taxon>Eukaryota</taxon>
        <taxon>Sar</taxon>
        <taxon>Alveolata</taxon>
        <taxon>Ciliophora</taxon>
        <taxon>Postciliodesmatophora</taxon>
        <taxon>Heterotrichea</taxon>
        <taxon>Heterotrichida</taxon>
        <taxon>Blepharismidae</taxon>
        <taxon>Blepharisma</taxon>
    </lineage>
</organism>
<feature type="transmembrane region" description="Helical" evidence="8">
    <location>
        <begin position="282"/>
        <end position="301"/>
    </location>
</feature>
<evidence type="ECO:0000256" key="1">
    <source>
        <dbReference type="ARBA" id="ARBA00004141"/>
    </source>
</evidence>
<feature type="transmembrane region" description="Helical" evidence="8">
    <location>
        <begin position="63"/>
        <end position="82"/>
    </location>
</feature>
<evidence type="ECO:0000256" key="2">
    <source>
        <dbReference type="ARBA" id="ARBA00005887"/>
    </source>
</evidence>
<dbReference type="GO" id="GO:0097272">
    <property type="term" value="P:ammonium homeostasis"/>
    <property type="evidence" value="ECO:0007669"/>
    <property type="project" value="TreeGrafter"/>
</dbReference>
<gene>
    <name evidence="10" type="ORF">BSTOLATCC_MIC25191</name>
</gene>
<feature type="transmembrane region" description="Helical" evidence="8">
    <location>
        <begin position="34"/>
        <end position="51"/>
    </location>
</feature>
<feature type="transmembrane region" description="Helical" evidence="8">
    <location>
        <begin position="255"/>
        <end position="275"/>
    </location>
</feature>
<comment type="similarity">
    <text evidence="2">Belongs to the ammonia transporter channel (TC 1.A.11.2) family.</text>
</comment>
<sequence>MPYDEPYEPAEPYKPPSNLPNINCPLRWLSVGDIPLYLGLIGLTMLEYGICRRGFGKHIILKNWLQFSVGITAWWLVGYAFAFGDAYHNEFIGRRFFGGDEWLTQKEKYHGSCASYFGLSGIFVVFIINGAIVEKVRFVVYPIISFCIMAFIWPVVVAWDWGGGGWLMIEFQEFEAAMVDFGGTIQIFLVAGGFGLMGAVISGRRAGKYEKLTEKFFNIGNYVIYALGAALTMLGIISLTVSLAPTDSSRGLGAVNSWICGSLSAITSYMIILMFRHDLNTHYISIYQGFIAGQVAIASSAFNTTPWQAGIVGIITGIWFILWYSVGNWLKIDDPINIAATFMMPAGFGTFLPGFITDSYGCFWQDSKGYFLAAQTAAALTVFPWALAWGAIIFGFLKLFGLLKLDNKLQVKILENEENKLKDENLAI</sequence>
<protein>
    <recommendedName>
        <fullName evidence="9">Ammonium transporter AmtB-like domain-containing protein</fullName>
    </recommendedName>
</protein>
<feature type="domain" description="Ammonium transporter AmtB-like" evidence="9">
    <location>
        <begin position="40"/>
        <end position="410"/>
    </location>
</feature>
<evidence type="ECO:0000256" key="4">
    <source>
        <dbReference type="ARBA" id="ARBA00022692"/>
    </source>
</evidence>
<proteinExistence type="inferred from homology"/>